<dbReference type="Gene3D" id="1.10.3210.10">
    <property type="entry name" value="Hypothetical protein af1432"/>
    <property type="match status" value="1"/>
</dbReference>
<dbReference type="PANTHER" id="PTHR43155:SF2">
    <property type="entry name" value="CYCLIC DI-GMP PHOSPHODIESTERASE PA4108"/>
    <property type="match status" value="1"/>
</dbReference>
<dbReference type="Pfam" id="PF13492">
    <property type="entry name" value="GAF_3"/>
    <property type="match status" value="1"/>
</dbReference>
<dbReference type="Gene3D" id="3.30.450.40">
    <property type="match status" value="2"/>
</dbReference>
<dbReference type="AlphaFoldDB" id="A0A2H0LZW7"/>
<evidence type="ECO:0000313" key="2">
    <source>
        <dbReference type="EMBL" id="PIQ89969.1"/>
    </source>
</evidence>
<comment type="caution">
    <text evidence="2">The sequence shown here is derived from an EMBL/GenBank/DDBJ whole genome shotgun (WGS) entry which is preliminary data.</text>
</comment>
<accession>A0A2H0LZW7</accession>
<feature type="domain" description="HD-GYP" evidence="1">
    <location>
        <begin position="158"/>
        <end position="351"/>
    </location>
</feature>
<dbReference type="InterPro" id="IPR037522">
    <property type="entry name" value="HD_GYP_dom"/>
</dbReference>
<dbReference type="SUPFAM" id="SSF109604">
    <property type="entry name" value="HD-domain/PDEase-like"/>
    <property type="match status" value="1"/>
</dbReference>
<dbReference type="EMBL" id="PCWA01000007">
    <property type="protein sequence ID" value="PIQ89969.1"/>
    <property type="molecule type" value="Genomic_DNA"/>
</dbReference>
<name>A0A2H0LZW7_9BACT</name>
<dbReference type="InterPro" id="IPR029016">
    <property type="entry name" value="GAF-like_dom_sf"/>
</dbReference>
<dbReference type="InterPro" id="IPR003607">
    <property type="entry name" value="HD/PDEase_dom"/>
</dbReference>
<dbReference type="CDD" id="cd00077">
    <property type="entry name" value="HDc"/>
    <property type="match status" value="1"/>
</dbReference>
<dbReference type="PANTHER" id="PTHR43155">
    <property type="entry name" value="CYCLIC DI-GMP PHOSPHODIESTERASE PA4108-RELATED"/>
    <property type="match status" value="1"/>
</dbReference>
<dbReference type="Proteomes" id="UP000229641">
    <property type="component" value="Unassembled WGS sequence"/>
</dbReference>
<dbReference type="Pfam" id="PF13487">
    <property type="entry name" value="HD_5"/>
    <property type="match status" value="1"/>
</dbReference>
<dbReference type="PROSITE" id="PS51832">
    <property type="entry name" value="HD_GYP"/>
    <property type="match status" value="1"/>
</dbReference>
<dbReference type="SUPFAM" id="SSF55781">
    <property type="entry name" value="GAF domain-like"/>
    <property type="match status" value="1"/>
</dbReference>
<proteinExistence type="predicted"/>
<reference evidence="2 3" key="1">
    <citation type="submission" date="2017-09" db="EMBL/GenBank/DDBJ databases">
        <title>Depth-based differentiation of microbial function through sediment-hosted aquifers and enrichment of novel symbionts in the deep terrestrial subsurface.</title>
        <authorList>
            <person name="Probst A.J."/>
            <person name="Ladd B."/>
            <person name="Jarett J.K."/>
            <person name="Geller-Mcgrath D.E."/>
            <person name="Sieber C.M."/>
            <person name="Emerson J.B."/>
            <person name="Anantharaman K."/>
            <person name="Thomas B.C."/>
            <person name="Malmstrom R."/>
            <person name="Stieglmeier M."/>
            <person name="Klingl A."/>
            <person name="Woyke T."/>
            <person name="Ryan C.M."/>
            <person name="Banfield J.F."/>
        </authorList>
    </citation>
    <scope>NUCLEOTIDE SEQUENCE [LARGE SCALE GENOMIC DNA]</scope>
    <source>
        <strain evidence="2">CG11_big_fil_rev_8_21_14_0_20_42_13</strain>
    </source>
</reference>
<dbReference type="InterPro" id="IPR003018">
    <property type="entry name" value="GAF"/>
</dbReference>
<evidence type="ECO:0000313" key="3">
    <source>
        <dbReference type="Proteomes" id="UP000229641"/>
    </source>
</evidence>
<sequence length="351" mass="40172">MSIKNYSILTKRYKAAFAAMHTVYRLINSTFDLKNLSLRLSRLAAQIMGAEYCSIVLIDGTRKYSYLRAVTTKKRKNLITKRTLITNRIELKIINSGNAVRNGIFIGIPLISEEVIGLLMVRRKKRMPPFDNFDLEMLINICSQAVMAIRNLQLYEEQENLILGTIKSLVELMDIKGRRTYTHTSKFLRLVLAIARQMNLNERQMCSLEYATLLHDAGKVDIPVEILAKPTKLTCQEFDIVKNHPLKGVKIIKHLQVLRPALPIIMYHHEKYDGTGYPSGLKKGQIPLGARIMAVADAFEAMIFYRPYRERISINEALQEIKNNSGSQFDPKVVEALVQVSKKSKKYLQLK</sequence>
<dbReference type="SMART" id="SM00471">
    <property type="entry name" value="HDc"/>
    <property type="match status" value="1"/>
</dbReference>
<evidence type="ECO:0000259" key="1">
    <source>
        <dbReference type="PROSITE" id="PS51832"/>
    </source>
</evidence>
<protein>
    <recommendedName>
        <fullName evidence="1">HD-GYP domain-containing protein</fullName>
    </recommendedName>
</protein>
<gene>
    <name evidence="2" type="ORF">COV72_00210</name>
</gene>
<organism evidence="2 3">
    <name type="scientific">Candidatus Ghiorseimicrobium undicola</name>
    <dbReference type="NCBI Taxonomy" id="1974746"/>
    <lineage>
        <taxon>Bacteria</taxon>
        <taxon>Pseudomonadati</taxon>
        <taxon>Candidatus Omnitrophota</taxon>
        <taxon>Candidatus Ghiorseimicrobium</taxon>
    </lineage>
</organism>